<dbReference type="CDD" id="cd02440">
    <property type="entry name" value="AdoMet_MTases"/>
    <property type="match status" value="1"/>
</dbReference>
<dbReference type="EMBL" id="MGJD01000016">
    <property type="protein sequence ID" value="OGN00703.1"/>
    <property type="molecule type" value="Genomic_DNA"/>
</dbReference>
<dbReference type="SUPFAM" id="SSF53335">
    <property type="entry name" value="S-adenosyl-L-methionine-dependent methyltransferases"/>
    <property type="match status" value="1"/>
</dbReference>
<evidence type="ECO:0000259" key="1">
    <source>
        <dbReference type="Pfam" id="PF13847"/>
    </source>
</evidence>
<dbReference type="Gene3D" id="3.40.50.150">
    <property type="entry name" value="Vaccinia Virus protein VP39"/>
    <property type="match status" value="1"/>
</dbReference>
<dbReference type="Proteomes" id="UP000177117">
    <property type="component" value="Unassembled WGS sequence"/>
</dbReference>
<evidence type="ECO:0000313" key="3">
    <source>
        <dbReference type="Proteomes" id="UP000177117"/>
    </source>
</evidence>
<feature type="domain" description="Methyltransferase" evidence="1">
    <location>
        <begin position="35"/>
        <end position="146"/>
    </location>
</feature>
<dbReference type="Pfam" id="PF13847">
    <property type="entry name" value="Methyltransf_31"/>
    <property type="match status" value="1"/>
</dbReference>
<proteinExistence type="predicted"/>
<comment type="caution">
    <text evidence="2">The sequence shown here is derived from an EMBL/GenBank/DDBJ whole genome shotgun (WGS) entry which is preliminary data.</text>
</comment>
<dbReference type="AlphaFoldDB" id="A0A1F8EIS5"/>
<name>A0A1F8EIS5_9BACT</name>
<protein>
    <recommendedName>
        <fullName evidence="1">Methyltransferase domain-containing protein</fullName>
    </recommendedName>
</protein>
<evidence type="ECO:0000313" key="2">
    <source>
        <dbReference type="EMBL" id="OGN00703.1"/>
    </source>
</evidence>
<organism evidence="2 3">
    <name type="scientific">Candidatus Yanofskybacteria bacterium RIFCSPHIGHO2_01_FULL_41_53</name>
    <dbReference type="NCBI Taxonomy" id="1802663"/>
    <lineage>
        <taxon>Bacteria</taxon>
        <taxon>Candidatus Yanofskyibacteriota</taxon>
    </lineage>
</organism>
<accession>A0A1F8EIS5</accession>
<dbReference type="InterPro" id="IPR025714">
    <property type="entry name" value="Methyltranfer_dom"/>
</dbReference>
<dbReference type="InterPro" id="IPR029063">
    <property type="entry name" value="SAM-dependent_MTases_sf"/>
</dbReference>
<gene>
    <name evidence="2" type="ORF">A2650_04155</name>
</gene>
<sequence length="194" mass="21230">MNPFAYLASSQIQEPIGTGGFLDPESIVNLFGVREGMNIADFGCGAGYFTVSLAEKTGPTGKVYAFDIQENALDNVRAKASAHYLNNIETVRTNLEVAGSSGLPDDSQSIVLLANILFQSSKKQEIIREARRIAVKNGEVIIIDWKNGTGGFGPPNDLRKDSEEIKKMTEREGLTFERTINAGQFHFGLIFKKP</sequence>
<reference evidence="2 3" key="1">
    <citation type="journal article" date="2016" name="Nat. Commun.">
        <title>Thousands of microbial genomes shed light on interconnected biogeochemical processes in an aquifer system.</title>
        <authorList>
            <person name="Anantharaman K."/>
            <person name="Brown C.T."/>
            <person name="Hug L.A."/>
            <person name="Sharon I."/>
            <person name="Castelle C.J."/>
            <person name="Probst A.J."/>
            <person name="Thomas B.C."/>
            <person name="Singh A."/>
            <person name="Wilkins M.J."/>
            <person name="Karaoz U."/>
            <person name="Brodie E.L."/>
            <person name="Williams K.H."/>
            <person name="Hubbard S.S."/>
            <person name="Banfield J.F."/>
        </authorList>
    </citation>
    <scope>NUCLEOTIDE SEQUENCE [LARGE SCALE GENOMIC DNA]</scope>
</reference>